<organism evidence="2 3">
    <name type="scientific">Euphydryas editha</name>
    <name type="common">Edith's checkerspot</name>
    <dbReference type="NCBI Taxonomy" id="104508"/>
    <lineage>
        <taxon>Eukaryota</taxon>
        <taxon>Metazoa</taxon>
        <taxon>Ecdysozoa</taxon>
        <taxon>Arthropoda</taxon>
        <taxon>Hexapoda</taxon>
        <taxon>Insecta</taxon>
        <taxon>Pterygota</taxon>
        <taxon>Neoptera</taxon>
        <taxon>Endopterygota</taxon>
        <taxon>Lepidoptera</taxon>
        <taxon>Glossata</taxon>
        <taxon>Ditrysia</taxon>
        <taxon>Papilionoidea</taxon>
        <taxon>Nymphalidae</taxon>
        <taxon>Nymphalinae</taxon>
        <taxon>Euphydryas</taxon>
    </lineage>
</organism>
<sequence>MHLIYGEARCNARAAARPYAERYPNRRHSGHEVFSRTHIVICEGRIPGKRVGCGRLALFDDDCLKRSRNRSINISENY</sequence>
<protein>
    <recommendedName>
        <fullName evidence="1">DUF4817 domain-containing protein</fullName>
    </recommendedName>
</protein>
<dbReference type="AlphaFoldDB" id="A0AAU9VE72"/>
<proteinExistence type="predicted"/>
<evidence type="ECO:0000313" key="3">
    <source>
        <dbReference type="Proteomes" id="UP001153954"/>
    </source>
</evidence>
<keyword evidence="3" id="KW-1185">Reference proteome</keyword>
<gene>
    <name evidence="2" type="ORF">EEDITHA_LOCUS23047</name>
</gene>
<evidence type="ECO:0000259" key="1">
    <source>
        <dbReference type="Pfam" id="PF16087"/>
    </source>
</evidence>
<accession>A0AAU9VE72</accession>
<name>A0AAU9VE72_EUPED</name>
<dbReference type="EMBL" id="CAKOGL010000064">
    <property type="protein sequence ID" value="CAH2109186.1"/>
    <property type="molecule type" value="Genomic_DNA"/>
</dbReference>
<feature type="domain" description="DUF4817" evidence="1">
    <location>
        <begin position="4"/>
        <end position="28"/>
    </location>
</feature>
<dbReference type="InterPro" id="IPR032135">
    <property type="entry name" value="DUF4817"/>
</dbReference>
<evidence type="ECO:0000313" key="2">
    <source>
        <dbReference type="EMBL" id="CAH2109186.1"/>
    </source>
</evidence>
<dbReference type="Proteomes" id="UP001153954">
    <property type="component" value="Unassembled WGS sequence"/>
</dbReference>
<comment type="caution">
    <text evidence="2">The sequence shown here is derived from an EMBL/GenBank/DDBJ whole genome shotgun (WGS) entry which is preliminary data.</text>
</comment>
<dbReference type="Pfam" id="PF16087">
    <property type="entry name" value="DUF4817"/>
    <property type="match status" value="1"/>
</dbReference>
<reference evidence="2" key="1">
    <citation type="submission" date="2022-03" db="EMBL/GenBank/DDBJ databases">
        <authorList>
            <person name="Tunstrom K."/>
        </authorList>
    </citation>
    <scope>NUCLEOTIDE SEQUENCE</scope>
</reference>